<gene>
    <name evidence="1" type="ORF">PCOR1329_LOCUS53615</name>
</gene>
<reference evidence="1" key="1">
    <citation type="submission" date="2023-10" db="EMBL/GenBank/DDBJ databases">
        <authorList>
            <person name="Chen Y."/>
            <person name="Shah S."/>
            <person name="Dougan E. K."/>
            <person name="Thang M."/>
            <person name="Chan C."/>
        </authorList>
    </citation>
    <scope>NUCLEOTIDE SEQUENCE [LARGE SCALE GENOMIC DNA]</scope>
</reference>
<evidence type="ECO:0008006" key="3">
    <source>
        <dbReference type="Google" id="ProtNLM"/>
    </source>
</evidence>
<protein>
    <recommendedName>
        <fullName evidence="3">Gamma-glutamylcyclotransferase</fullName>
    </recommendedName>
</protein>
<evidence type="ECO:0000313" key="2">
    <source>
        <dbReference type="Proteomes" id="UP001189429"/>
    </source>
</evidence>
<comment type="caution">
    <text evidence="1">The sequence shown here is derived from an EMBL/GenBank/DDBJ whole genome shotgun (WGS) entry which is preliminary data.</text>
</comment>
<sequence length="172" mass="18462">MTEGLGSCLAAEAPPAEPACLSVGLRRCQQLGGAWLGPRLPEAWRRVDGLTSPCYTGGEPGQQEGMHCLPLVLNIAPMKSGTSDVYNRVMPHPSVVLAQQPPELEALDDAVNNSKEPKYWLFALGSNLSLEVYSRVYAGLGHAVASGGVRAAERARLRSLDFSAMNFETNPR</sequence>
<accession>A0ABN9V191</accession>
<proteinExistence type="predicted"/>
<evidence type="ECO:0000313" key="1">
    <source>
        <dbReference type="EMBL" id="CAK0866436.1"/>
    </source>
</evidence>
<dbReference type="Proteomes" id="UP001189429">
    <property type="component" value="Unassembled WGS sequence"/>
</dbReference>
<dbReference type="EMBL" id="CAUYUJ010016535">
    <property type="protein sequence ID" value="CAK0866436.1"/>
    <property type="molecule type" value="Genomic_DNA"/>
</dbReference>
<name>A0ABN9V191_9DINO</name>
<organism evidence="1 2">
    <name type="scientific">Prorocentrum cordatum</name>
    <dbReference type="NCBI Taxonomy" id="2364126"/>
    <lineage>
        <taxon>Eukaryota</taxon>
        <taxon>Sar</taxon>
        <taxon>Alveolata</taxon>
        <taxon>Dinophyceae</taxon>
        <taxon>Prorocentrales</taxon>
        <taxon>Prorocentraceae</taxon>
        <taxon>Prorocentrum</taxon>
    </lineage>
</organism>
<keyword evidence="2" id="KW-1185">Reference proteome</keyword>